<gene>
    <name evidence="2" type="ORF">SAMN05660918_0858</name>
</gene>
<keyword evidence="1" id="KW-1133">Transmembrane helix</keyword>
<feature type="transmembrane region" description="Helical" evidence="1">
    <location>
        <begin position="325"/>
        <end position="344"/>
    </location>
</feature>
<keyword evidence="3" id="KW-1185">Reference proteome</keyword>
<feature type="transmembrane region" description="Helical" evidence="1">
    <location>
        <begin position="377"/>
        <end position="396"/>
    </location>
</feature>
<sequence>MKLNKLTKSILLFTVIVNLVITIIYCFNLRIGGGDEILFLEDLKLIQEKGWIHSIEKGISIPYMLLSYLFSFLFTNLQFFRIINSALFLLLVFYFYKRKVNFLFYFCFLFFISTSKVFFSGTNDTIFFLGIIVFLCEVYFLNKNNKWNSSLAISALIIAFFTRQLFWVYFPAILLGFYVIYKNSALKTINYKIPAFLFLVFVAINMPSLLVKKSFSYDQKVPEASVKSNWTQRNYLSQLAINDGKLSNGHHVSWEETDAYLVKNGMNSLPKTTLESAFFDLKLTFTEFFKNLFYASKDGFRQLGLIFFIPFILVLYLNKIKIKDVFIPISTIITLFVLCFILILNIEIRWLIGVFIPLILYYSELKMDSKWFSKFNYLNIFLIFSINVYAIITLSLKLKNQIL</sequence>
<feature type="transmembrane region" description="Helical" evidence="1">
    <location>
        <begin position="299"/>
        <end position="318"/>
    </location>
</feature>
<dbReference type="EMBL" id="FNYA01000001">
    <property type="protein sequence ID" value="SEI48184.1"/>
    <property type="molecule type" value="Genomic_DNA"/>
</dbReference>
<dbReference type="Proteomes" id="UP000199702">
    <property type="component" value="Unassembled WGS sequence"/>
</dbReference>
<feature type="transmembrane region" description="Helical" evidence="1">
    <location>
        <begin position="153"/>
        <end position="181"/>
    </location>
</feature>
<dbReference type="RefSeq" id="WP_091308499.1">
    <property type="nucleotide sequence ID" value="NZ_CBCSJU010000001.1"/>
</dbReference>
<dbReference type="AlphaFoldDB" id="A0A1H6R4N8"/>
<evidence type="ECO:0000256" key="1">
    <source>
        <dbReference type="SAM" id="Phobius"/>
    </source>
</evidence>
<organism evidence="2 3">
    <name type="scientific">Flavobacterium terrigena</name>
    <dbReference type="NCBI Taxonomy" id="402734"/>
    <lineage>
        <taxon>Bacteria</taxon>
        <taxon>Pseudomonadati</taxon>
        <taxon>Bacteroidota</taxon>
        <taxon>Flavobacteriia</taxon>
        <taxon>Flavobacteriales</taxon>
        <taxon>Flavobacteriaceae</taxon>
        <taxon>Flavobacterium</taxon>
    </lineage>
</organism>
<feature type="transmembrane region" description="Helical" evidence="1">
    <location>
        <begin position="102"/>
        <end position="119"/>
    </location>
</feature>
<evidence type="ECO:0000313" key="3">
    <source>
        <dbReference type="Proteomes" id="UP000199702"/>
    </source>
</evidence>
<proteinExistence type="predicted"/>
<feature type="transmembrane region" description="Helical" evidence="1">
    <location>
        <begin position="12"/>
        <end position="31"/>
    </location>
</feature>
<keyword evidence="1" id="KW-0812">Transmembrane</keyword>
<name>A0A1H6R4N8_9FLAO</name>
<evidence type="ECO:0008006" key="4">
    <source>
        <dbReference type="Google" id="ProtNLM"/>
    </source>
</evidence>
<keyword evidence="1" id="KW-0472">Membrane</keyword>
<reference evidence="3" key="1">
    <citation type="submission" date="2016-10" db="EMBL/GenBank/DDBJ databases">
        <authorList>
            <person name="Varghese N."/>
            <person name="Submissions S."/>
        </authorList>
    </citation>
    <scope>NUCLEOTIDE SEQUENCE [LARGE SCALE GENOMIC DNA]</scope>
    <source>
        <strain evidence="3">DSM 17934</strain>
    </source>
</reference>
<accession>A0A1H6R4N8</accession>
<dbReference type="STRING" id="402734.SAMN05660918_0858"/>
<evidence type="ECO:0000313" key="2">
    <source>
        <dbReference type="EMBL" id="SEI48184.1"/>
    </source>
</evidence>
<dbReference type="OrthoDB" id="819664at2"/>
<feature type="transmembrane region" description="Helical" evidence="1">
    <location>
        <begin position="79"/>
        <end position="96"/>
    </location>
</feature>
<feature type="transmembrane region" description="Helical" evidence="1">
    <location>
        <begin position="193"/>
        <end position="211"/>
    </location>
</feature>
<feature type="transmembrane region" description="Helical" evidence="1">
    <location>
        <begin position="126"/>
        <end position="141"/>
    </location>
</feature>
<feature type="transmembrane region" description="Helical" evidence="1">
    <location>
        <begin position="350"/>
        <end position="365"/>
    </location>
</feature>
<protein>
    <recommendedName>
        <fullName evidence="4">Dolichyl-phosphate-mannose-protein mannosyltransferase</fullName>
    </recommendedName>
</protein>